<dbReference type="RefSeq" id="WP_027828061.1">
    <property type="nucleotide sequence ID" value="NZ_AUEH01000011.1"/>
</dbReference>
<comment type="caution">
    <text evidence="2">The sequence shown here is derived from an EMBL/GenBank/DDBJ whole genome shotgun (WGS) entry which is preliminary data.</text>
</comment>
<feature type="transmembrane region" description="Helical" evidence="1">
    <location>
        <begin position="12"/>
        <end position="32"/>
    </location>
</feature>
<accession>A0A0R1X9P2</accession>
<evidence type="ECO:0000313" key="3">
    <source>
        <dbReference type="Proteomes" id="UP000050949"/>
    </source>
</evidence>
<protein>
    <recommendedName>
        <fullName evidence="4">Integral membrane protein</fullName>
    </recommendedName>
</protein>
<gene>
    <name evidence="2" type="ORF">FC91_GL003005</name>
</gene>
<evidence type="ECO:0000256" key="1">
    <source>
        <dbReference type="SAM" id="Phobius"/>
    </source>
</evidence>
<feature type="transmembrane region" description="Helical" evidence="1">
    <location>
        <begin position="80"/>
        <end position="105"/>
    </location>
</feature>
<dbReference type="PATRIC" id="fig|1122147.4.peg.3094"/>
<keyword evidence="1" id="KW-1133">Transmembrane helix</keyword>
<evidence type="ECO:0000313" key="2">
    <source>
        <dbReference type="EMBL" id="KRM26469.1"/>
    </source>
</evidence>
<name>A0A0R1X9P2_9LACO</name>
<keyword evidence="1" id="KW-0812">Transmembrane</keyword>
<feature type="transmembrane region" description="Helical" evidence="1">
    <location>
        <begin position="44"/>
        <end position="68"/>
    </location>
</feature>
<dbReference type="AlphaFoldDB" id="A0A0R1X9P2"/>
<dbReference type="OrthoDB" id="2318996at2"/>
<keyword evidence="1" id="KW-0472">Membrane</keyword>
<sequence length="133" mass="14951">MRFSWRKAPALYGLVFLFAFAVEAVMIFLINMSVFSWQEFIATYWALAAKTFFIGIIGGLLHILSYLISLPYPWVLAGNLVGLAGYIVMFILPNLFWLGLILLVISIRLIMHNSPHHTPAIHQAGPMGRESNA</sequence>
<evidence type="ECO:0008006" key="4">
    <source>
        <dbReference type="Google" id="ProtNLM"/>
    </source>
</evidence>
<proteinExistence type="predicted"/>
<dbReference type="EMBL" id="AZFW01000072">
    <property type="protein sequence ID" value="KRM26469.1"/>
    <property type="molecule type" value="Genomic_DNA"/>
</dbReference>
<dbReference type="eggNOG" id="ENOG5030ATS">
    <property type="taxonomic scope" value="Bacteria"/>
</dbReference>
<dbReference type="Proteomes" id="UP000050949">
    <property type="component" value="Unassembled WGS sequence"/>
</dbReference>
<organism evidence="2 3">
    <name type="scientific">Schleiferilactobacillus harbinensis DSM 16991</name>
    <dbReference type="NCBI Taxonomy" id="1122147"/>
    <lineage>
        <taxon>Bacteria</taxon>
        <taxon>Bacillati</taxon>
        <taxon>Bacillota</taxon>
        <taxon>Bacilli</taxon>
        <taxon>Lactobacillales</taxon>
        <taxon>Lactobacillaceae</taxon>
        <taxon>Schleiferilactobacillus</taxon>
    </lineage>
</organism>
<reference evidence="2 3" key="1">
    <citation type="journal article" date="2015" name="Genome Announc.">
        <title>Expanding the biotechnology potential of lactobacilli through comparative genomics of 213 strains and associated genera.</title>
        <authorList>
            <person name="Sun Z."/>
            <person name="Harris H.M."/>
            <person name="McCann A."/>
            <person name="Guo C."/>
            <person name="Argimon S."/>
            <person name="Zhang W."/>
            <person name="Yang X."/>
            <person name="Jeffery I.B."/>
            <person name="Cooney J.C."/>
            <person name="Kagawa T.F."/>
            <person name="Liu W."/>
            <person name="Song Y."/>
            <person name="Salvetti E."/>
            <person name="Wrobel A."/>
            <person name="Rasinkangas P."/>
            <person name="Parkhill J."/>
            <person name="Rea M.C."/>
            <person name="O'Sullivan O."/>
            <person name="Ritari J."/>
            <person name="Douillard F.P."/>
            <person name="Paul Ross R."/>
            <person name="Yang R."/>
            <person name="Briner A.E."/>
            <person name="Felis G.E."/>
            <person name="de Vos W.M."/>
            <person name="Barrangou R."/>
            <person name="Klaenhammer T.R."/>
            <person name="Caufield P.W."/>
            <person name="Cui Y."/>
            <person name="Zhang H."/>
            <person name="O'Toole P.W."/>
        </authorList>
    </citation>
    <scope>NUCLEOTIDE SEQUENCE [LARGE SCALE GENOMIC DNA]</scope>
    <source>
        <strain evidence="2 3">DSM 16991</strain>
    </source>
</reference>